<accession>X1M5W6</accession>
<gene>
    <name evidence="1" type="ORF">S06H3_30155</name>
</gene>
<feature type="non-terminal residue" evidence="1">
    <location>
        <position position="76"/>
    </location>
</feature>
<dbReference type="AlphaFoldDB" id="X1M5W6"/>
<proteinExistence type="predicted"/>
<evidence type="ECO:0000313" key="1">
    <source>
        <dbReference type="EMBL" id="GAI26738.1"/>
    </source>
</evidence>
<protein>
    <submittedName>
        <fullName evidence="1">Uncharacterized protein</fullName>
    </submittedName>
</protein>
<organism evidence="1">
    <name type="scientific">marine sediment metagenome</name>
    <dbReference type="NCBI Taxonomy" id="412755"/>
    <lineage>
        <taxon>unclassified sequences</taxon>
        <taxon>metagenomes</taxon>
        <taxon>ecological metagenomes</taxon>
    </lineage>
</organism>
<dbReference type="EMBL" id="BARV01017737">
    <property type="protein sequence ID" value="GAI26738.1"/>
    <property type="molecule type" value="Genomic_DNA"/>
</dbReference>
<reference evidence="1" key="1">
    <citation type="journal article" date="2014" name="Front. Microbiol.">
        <title>High frequency of phylogenetically diverse reductive dehalogenase-homologous genes in deep subseafloor sedimentary metagenomes.</title>
        <authorList>
            <person name="Kawai M."/>
            <person name="Futagami T."/>
            <person name="Toyoda A."/>
            <person name="Takaki Y."/>
            <person name="Nishi S."/>
            <person name="Hori S."/>
            <person name="Arai W."/>
            <person name="Tsubouchi T."/>
            <person name="Morono Y."/>
            <person name="Uchiyama I."/>
            <person name="Ito T."/>
            <person name="Fujiyama A."/>
            <person name="Inagaki F."/>
            <person name="Takami H."/>
        </authorList>
    </citation>
    <scope>NUCLEOTIDE SEQUENCE</scope>
    <source>
        <strain evidence="1">Expedition CK06-06</strain>
    </source>
</reference>
<sequence length="76" mass="8376">MEEPQRKLDGYGPQEMAIPEWRLLQKVGGDWAKGQGAEPGQFYNSILDEAAEELNIVVVDILSGRSRWGAEITSSG</sequence>
<name>X1M5W6_9ZZZZ</name>
<comment type="caution">
    <text evidence="1">The sequence shown here is derived from an EMBL/GenBank/DDBJ whole genome shotgun (WGS) entry which is preliminary data.</text>
</comment>